<sequence>MPADDAPAFRSLALDAIPRPDHVDVIAVALPPGSTTDPTEWTRTIFSVASTPVWVRVLFGLRQLLVPLIGVRPGDPDAAFAVRRVVGEEALVAASDRHLDFAAGIGVDAERRLVRLVTVVRLHGWRGRLYFAPVALVHPAVVRSMMRRAARRLAPGR</sequence>
<dbReference type="EMBL" id="SGWY01000003">
    <property type="protein sequence ID" value="RZS64154.1"/>
    <property type="molecule type" value="Genomic_DNA"/>
</dbReference>
<accession>A0A4Q7M8M7</accession>
<evidence type="ECO:0000313" key="1">
    <source>
        <dbReference type="EMBL" id="RZS64154.1"/>
    </source>
</evidence>
<evidence type="ECO:0000313" key="2">
    <source>
        <dbReference type="Proteomes" id="UP000293289"/>
    </source>
</evidence>
<keyword evidence="2" id="KW-1185">Reference proteome</keyword>
<dbReference type="InterPro" id="IPR021295">
    <property type="entry name" value="DUF2867"/>
</dbReference>
<comment type="caution">
    <text evidence="1">The sequence shown here is derived from an EMBL/GenBank/DDBJ whole genome shotgun (WGS) entry which is preliminary data.</text>
</comment>
<organism evidence="1 2">
    <name type="scientific">Agromyces ramosus</name>
    <dbReference type="NCBI Taxonomy" id="33879"/>
    <lineage>
        <taxon>Bacteria</taxon>
        <taxon>Bacillati</taxon>
        <taxon>Actinomycetota</taxon>
        <taxon>Actinomycetes</taxon>
        <taxon>Micrococcales</taxon>
        <taxon>Microbacteriaceae</taxon>
        <taxon>Agromyces</taxon>
    </lineage>
</organism>
<protein>
    <submittedName>
        <fullName evidence="1">Uncharacterized protein DUF2867</fullName>
    </submittedName>
</protein>
<gene>
    <name evidence="1" type="ORF">EV187_2534</name>
</gene>
<dbReference type="OrthoDB" id="4470938at2"/>
<proteinExistence type="predicted"/>
<reference evidence="1 2" key="1">
    <citation type="submission" date="2019-02" db="EMBL/GenBank/DDBJ databases">
        <title>Genomic Encyclopedia of Type Strains, Phase IV (KMG-IV): sequencing the most valuable type-strain genomes for metagenomic binning, comparative biology and taxonomic classification.</title>
        <authorList>
            <person name="Goeker M."/>
        </authorList>
    </citation>
    <scope>NUCLEOTIDE SEQUENCE [LARGE SCALE GENOMIC DNA]</scope>
    <source>
        <strain evidence="1 2">DSM 43045</strain>
    </source>
</reference>
<name>A0A4Q7M8M7_9MICO</name>
<dbReference type="Pfam" id="PF11066">
    <property type="entry name" value="DUF2867"/>
    <property type="match status" value="1"/>
</dbReference>
<dbReference type="AlphaFoldDB" id="A0A4Q7M8M7"/>
<dbReference type="RefSeq" id="WP_130353429.1">
    <property type="nucleotide sequence ID" value="NZ_SGWY01000003.1"/>
</dbReference>
<dbReference type="Proteomes" id="UP000293289">
    <property type="component" value="Unassembled WGS sequence"/>
</dbReference>